<evidence type="ECO:0000259" key="1">
    <source>
        <dbReference type="Pfam" id="PF22513"/>
    </source>
</evidence>
<sequence>MATITVKNIPDRNYAILRKLAAAHYRSINSEIIHLIDKATGSTRIDPAEHMLTARKLREKTRNHVISDIDIFNAKSEGRL</sequence>
<organism evidence="2">
    <name type="scientific">marine sediment metagenome</name>
    <dbReference type="NCBI Taxonomy" id="412755"/>
    <lineage>
        <taxon>unclassified sequences</taxon>
        <taxon>metagenomes</taxon>
        <taxon>ecological metagenomes</taxon>
    </lineage>
</organism>
<dbReference type="InterPro" id="IPR010985">
    <property type="entry name" value="Ribbon_hlx_hlx"/>
</dbReference>
<feature type="domain" description="Antitoxin FitA-like ribbon-helix-helix" evidence="1">
    <location>
        <begin position="2"/>
        <end position="39"/>
    </location>
</feature>
<comment type="caution">
    <text evidence="2">The sequence shown here is derived from an EMBL/GenBank/DDBJ whole genome shotgun (WGS) entry which is preliminary data.</text>
</comment>
<protein>
    <recommendedName>
        <fullName evidence="1">Antitoxin FitA-like ribbon-helix-helix domain-containing protein</fullName>
    </recommendedName>
</protein>
<dbReference type="AlphaFoldDB" id="A0A0F9AUI9"/>
<dbReference type="SUPFAM" id="SSF47598">
    <property type="entry name" value="Ribbon-helix-helix"/>
    <property type="match status" value="1"/>
</dbReference>
<evidence type="ECO:0000313" key="2">
    <source>
        <dbReference type="EMBL" id="KKL13234.1"/>
    </source>
</evidence>
<dbReference type="Pfam" id="PF22513">
    <property type="entry name" value="FitA-like_RHH"/>
    <property type="match status" value="1"/>
</dbReference>
<dbReference type="EMBL" id="LAZR01040941">
    <property type="protein sequence ID" value="KKL13234.1"/>
    <property type="molecule type" value="Genomic_DNA"/>
</dbReference>
<name>A0A0F9AUI9_9ZZZZ</name>
<reference evidence="2" key="1">
    <citation type="journal article" date="2015" name="Nature">
        <title>Complex archaea that bridge the gap between prokaryotes and eukaryotes.</title>
        <authorList>
            <person name="Spang A."/>
            <person name="Saw J.H."/>
            <person name="Jorgensen S.L."/>
            <person name="Zaremba-Niedzwiedzka K."/>
            <person name="Martijn J."/>
            <person name="Lind A.E."/>
            <person name="van Eijk R."/>
            <person name="Schleper C."/>
            <person name="Guy L."/>
            <person name="Ettema T.J."/>
        </authorList>
    </citation>
    <scope>NUCLEOTIDE SEQUENCE</scope>
</reference>
<proteinExistence type="predicted"/>
<dbReference type="InterPro" id="IPR053853">
    <property type="entry name" value="FitA-like_RHH"/>
</dbReference>
<dbReference type="GO" id="GO:0006355">
    <property type="term" value="P:regulation of DNA-templated transcription"/>
    <property type="evidence" value="ECO:0007669"/>
    <property type="project" value="InterPro"/>
</dbReference>
<gene>
    <name evidence="2" type="ORF">LCGC14_2527790</name>
</gene>
<accession>A0A0F9AUI9</accession>